<evidence type="ECO:0000313" key="1">
    <source>
        <dbReference type="EMBL" id="UJF33946.1"/>
    </source>
</evidence>
<dbReference type="InterPro" id="IPR016035">
    <property type="entry name" value="Acyl_Trfase/lysoPLipase"/>
</dbReference>
<proteinExistence type="predicted"/>
<evidence type="ECO:0008006" key="3">
    <source>
        <dbReference type="Google" id="ProtNLM"/>
    </source>
</evidence>
<dbReference type="EMBL" id="CP090978">
    <property type="protein sequence ID" value="UJF33946.1"/>
    <property type="molecule type" value="Genomic_DNA"/>
</dbReference>
<keyword evidence="2" id="KW-1185">Reference proteome</keyword>
<dbReference type="RefSeq" id="WP_235120337.1">
    <property type="nucleotide sequence ID" value="NZ_CP090978.1"/>
</dbReference>
<dbReference type="Proteomes" id="UP001649230">
    <property type="component" value="Chromosome"/>
</dbReference>
<organism evidence="1 2">
    <name type="scientific">Paenibacillus hexagrammi</name>
    <dbReference type="NCBI Taxonomy" id="2908839"/>
    <lineage>
        <taxon>Bacteria</taxon>
        <taxon>Bacillati</taxon>
        <taxon>Bacillota</taxon>
        <taxon>Bacilli</taxon>
        <taxon>Bacillales</taxon>
        <taxon>Paenibacillaceae</taxon>
        <taxon>Paenibacillus</taxon>
    </lineage>
</organism>
<accession>A0ABY3SLJ5</accession>
<dbReference type="SUPFAM" id="SSF52151">
    <property type="entry name" value="FabD/lysophospholipase-like"/>
    <property type="match status" value="1"/>
</dbReference>
<gene>
    <name evidence="1" type="ORF">L0M14_01460</name>
</gene>
<sequence>MLYAAGISQIIPKQFIRFLLRLGVGRTFLRRLPLELLLMSKLELVMGNLFFQTAEFKQLLAAASQSDTAKPELVLNTSILENGKPLFLSTDPASPLWLENKRNHGIDFQDAAALPLSKMVAASACVPGIFNPIEIPFKDTAVHGVDGGVLDNLGYHAIQLLQQDGMPILISDASMPIGAEHYGSVNFVQSFFRIQDMFMDTIRDLRLGHEHNPFLVDMRTDLPGIDPAVRQLAMDMRTDLNSFTEVEAYSLHVCRLLRMRTANRPITAAASLFRRGSCGTASRELAFYANKPVYANAYSGISDKHGTKVSQAGSICRYVRLPHS</sequence>
<protein>
    <recommendedName>
        <fullName evidence="3">PNPLA domain-containing protein</fullName>
    </recommendedName>
</protein>
<evidence type="ECO:0000313" key="2">
    <source>
        <dbReference type="Proteomes" id="UP001649230"/>
    </source>
</evidence>
<reference evidence="1 2" key="1">
    <citation type="journal article" date="2024" name="Int. J. Syst. Evol. Microbiol.">
        <title>Paenibacillus hexagrammi sp. nov., a novel bacterium isolated from the gut content of Hexagrammos agrammus.</title>
        <authorList>
            <person name="Jung H.K."/>
            <person name="Kim D.G."/>
            <person name="Zin H."/>
            <person name="Park J."/>
            <person name="Jung H."/>
            <person name="Kim Y.O."/>
            <person name="Kong H.J."/>
            <person name="Kim J.W."/>
            <person name="Kim Y.S."/>
        </authorList>
    </citation>
    <scope>NUCLEOTIDE SEQUENCE [LARGE SCALE GENOMIC DNA]</scope>
    <source>
        <strain evidence="1 2">YPD9-1</strain>
    </source>
</reference>
<name>A0ABY3SLJ5_9BACL</name>
<dbReference type="Gene3D" id="3.40.1090.10">
    <property type="entry name" value="Cytosolic phospholipase A2 catalytic domain"/>
    <property type="match status" value="1"/>
</dbReference>